<dbReference type="Gene3D" id="3.20.20.150">
    <property type="entry name" value="Divalent-metal-dependent TIM barrel enzymes"/>
    <property type="match status" value="1"/>
</dbReference>
<dbReference type="InterPro" id="IPR036237">
    <property type="entry name" value="Xyl_isomerase-like_sf"/>
</dbReference>
<sequence>MGDTYLPSWIEPDEKQRKIRIQHTLDCLKTADILGCRNISVPPGGPLGNMERKEAAALFYKGLEHVIPVAEELGINILIEPEPGLFIENTREFKSFIKDVKSESVGLNFDIGHFYCVGEDPGSAFEELYQWIGHVHLEDIALSRVHQHLIPGHGAISFKHVFQSMKKMNYTKDICLELYPYTDTPEQAGRESLEFLRPIFEDAGLDIIK</sequence>
<dbReference type="PANTHER" id="PTHR12110:SF21">
    <property type="entry name" value="XYLOSE ISOMERASE-LIKE TIM BARREL DOMAIN-CONTAINING PROTEIN"/>
    <property type="match status" value="1"/>
</dbReference>
<name>A0A975B578_9BACT</name>
<feature type="domain" description="Xylose isomerase-like TIM barrel" evidence="1">
    <location>
        <begin position="5"/>
        <end position="198"/>
    </location>
</feature>
<dbReference type="Proteomes" id="UP000663720">
    <property type="component" value="Chromosome"/>
</dbReference>
<protein>
    <submittedName>
        <fullName evidence="2">Xylose isormerase (TIM barrel) domain-containing protein</fullName>
    </submittedName>
</protein>
<dbReference type="PANTHER" id="PTHR12110">
    <property type="entry name" value="HYDROXYPYRUVATE ISOMERASE"/>
    <property type="match status" value="1"/>
</dbReference>
<dbReference type="KEGG" id="dli:dnl_12400"/>
<dbReference type="RefSeq" id="WP_246514871.1">
    <property type="nucleotide sequence ID" value="NZ_CP061799.1"/>
</dbReference>
<keyword evidence="3" id="KW-1185">Reference proteome</keyword>
<evidence type="ECO:0000313" key="3">
    <source>
        <dbReference type="Proteomes" id="UP000663720"/>
    </source>
</evidence>
<evidence type="ECO:0000259" key="1">
    <source>
        <dbReference type="Pfam" id="PF01261"/>
    </source>
</evidence>
<dbReference type="SUPFAM" id="SSF51658">
    <property type="entry name" value="Xylose isomerase-like"/>
    <property type="match status" value="1"/>
</dbReference>
<dbReference type="AlphaFoldDB" id="A0A975B578"/>
<dbReference type="Pfam" id="PF01261">
    <property type="entry name" value="AP_endonuc_2"/>
    <property type="match status" value="1"/>
</dbReference>
<dbReference type="EMBL" id="CP061799">
    <property type="protein sequence ID" value="QTA78993.1"/>
    <property type="molecule type" value="Genomic_DNA"/>
</dbReference>
<gene>
    <name evidence="2" type="ORF">dnl_12400</name>
</gene>
<accession>A0A975B578</accession>
<organism evidence="2 3">
    <name type="scientific">Desulfonema limicola</name>
    <dbReference type="NCBI Taxonomy" id="45656"/>
    <lineage>
        <taxon>Bacteria</taxon>
        <taxon>Pseudomonadati</taxon>
        <taxon>Thermodesulfobacteriota</taxon>
        <taxon>Desulfobacteria</taxon>
        <taxon>Desulfobacterales</taxon>
        <taxon>Desulfococcaceae</taxon>
        <taxon>Desulfonema</taxon>
    </lineage>
</organism>
<proteinExistence type="predicted"/>
<reference evidence="2" key="1">
    <citation type="journal article" date="2021" name="Microb. Physiol.">
        <title>Proteogenomic Insights into the Physiology of Marine, Sulfate-Reducing, Filamentous Desulfonema limicola and Desulfonema magnum.</title>
        <authorList>
            <person name="Schnaars V."/>
            <person name="Wohlbrand L."/>
            <person name="Scheve S."/>
            <person name="Hinrichs C."/>
            <person name="Reinhardt R."/>
            <person name="Rabus R."/>
        </authorList>
    </citation>
    <scope>NUCLEOTIDE SEQUENCE</scope>
    <source>
        <strain evidence="2">5ac10</strain>
    </source>
</reference>
<evidence type="ECO:0000313" key="2">
    <source>
        <dbReference type="EMBL" id="QTA78993.1"/>
    </source>
</evidence>
<dbReference type="InterPro" id="IPR013022">
    <property type="entry name" value="Xyl_isomerase-like_TIM-brl"/>
</dbReference>
<dbReference type="InterPro" id="IPR050312">
    <property type="entry name" value="IolE/XylAMocC-like"/>
</dbReference>